<proteinExistence type="predicted"/>
<name>A0A0D7B1I0_9AGAR</name>
<sequence>MGSWHKKFNLASIITLSVLYGRPPHSYLIVEGVATYEIQAQKVLAGSTLSWSYHVFIAAVVLMFASTTASLVTLWVKELSRTPISQIPLAVTLTMMAMNILIADIILTWRCWIIYGKYIWITILPVLGASGELGCHQLLTSYLALLILITMNRGGKAINVMLSALSFSVTAYCTTAITIRMLRLNRLEGRNPWTISPTLAILVESALPYTATLLFCIITTAVGDQNLSRIAQIILFVMAAVCPTWIMAKILRGRQSVDADKVLLAECETVVGPGSSGDTETLRPDSPVTSV</sequence>
<dbReference type="AlphaFoldDB" id="A0A0D7B1I0"/>
<dbReference type="Proteomes" id="UP000054007">
    <property type="component" value="Unassembled WGS sequence"/>
</dbReference>
<accession>A0A0D7B1I0</accession>
<feature type="transmembrane region" description="Helical" evidence="1">
    <location>
        <begin position="199"/>
        <end position="223"/>
    </location>
</feature>
<reference evidence="2 3" key="1">
    <citation type="journal article" date="2015" name="Fungal Genet. Biol.">
        <title>Evolution of novel wood decay mechanisms in Agaricales revealed by the genome sequences of Fistulina hepatica and Cylindrobasidium torrendii.</title>
        <authorList>
            <person name="Floudas D."/>
            <person name="Held B.W."/>
            <person name="Riley R."/>
            <person name="Nagy L.G."/>
            <person name="Koehler G."/>
            <person name="Ransdell A.S."/>
            <person name="Younus H."/>
            <person name="Chow J."/>
            <person name="Chiniquy J."/>
            <person name="Lipzen A."/>
            <person name="Tritt A."/>
            <person name="Sun H."/>
            <person name="Haridas S."/>
            <person name="LaButti K."/>
            <person name="Ohm R.A."/>
            <person name="Kues U."/>
            <person name="Blanchette R.A."/>
            <person name="Grigoriev I.V."/>
            <person name="Minto R.E."/>
            <person name="Hibbett D.S."/>
        </authorList>
    </citation>
    <scope>NUCLEOTIDE SEQUENCE [LARGE SCALE GENOMIC DNA]</scope>
    <source>
        <strain evidence="2 3">FP15055 ss-10</strain>
    </source>
</reference>
<keyword evidence="1" id="KW-1133">Transmembrane helix</keyword>
<evidence type="ECO:0000313" key="2">
    <source>
        <dbReference type="EMBL" id="KIY64327.1"/>
    </source>
</evidence>
<feature type="transmembrane region" description="Helical" evidence="1">
    <location>
        <begin position="51"/>
        <end position="75"/>
    </location>
</feature>
<keyword evidence="1" id="KW-0472">Membrane</keyword>
<feature type="transmembrane region" description="Helical" evidence="1">
    <location>
        <begin position="229"/>
        <end position="248"/>
    </location>
</feature>
<evidence type="ECO:0000313" key="3">
    <source>
        <dbReference type="Proteomes" id="UP000054007"/>
    </source>
</evidence>
<feature type="transmembrane region" description="Helical" evidence="1">
    <location>
        <begin position="119"/>
        <end position="151"/>
    </location>
</feature>
<gene>
    <name evidence="2" type="ORF">CYLTODRAFT_446076</name>
</gene>
<keyword evidence="3" id="KW-1185">Reference proteome</keyword>
<protein>
    <submittedName>
        <fullName evidence="2">Uncharacterized protein</fullName>
    </submittedName>
</protein>
<feature type="transmembrane region" description="Helical" evidence="1">
    <location>
        <begin position="87"/>
        <end position="107"/>
    </location>
</feature>
<dbReference type="EMBL" id="KN880642">
    <property type="protein sequence ID" value="KIY64327.1"/>
    <property type="molecule type" value="Genomic_DNA"/>
</dbReference>
<evidence type="ECO:0000256" key="1">
    <source>
        <dbReference type="SAM" id="Phobius"/>
    </source>
</evidence>
<keyword evidence="1" id="KW-0812">Transmembrane</keyword>
<organism evidence="2 3">
    <name type="scientific">Cylindrobasidium torrendii FP15055 ss-10</name>
    <dbReference type="NCBI Taxonomy" id="1314674"/>
    <lineage>
        <taxon>Eukaryota</taxon>
        <taxon>Fungi</taxon>
        <taxon>Dikarya</taxon>
        <taxon>Basidiomycota</taxon>
        <taxon>Agaricomycotina</taxon>
        <taxon>Agaricomycetes</taxon>
        <taxon>Agaricomycetidae</taxon>
        <taxon>Agaricales</taxon>
        <taxon>Marasmiineae</taxon>
        <taxon>Physalacriaceae</taxon>
        <taxon>Cylindrobasidium</taxon>
    </lineage>
</organism>
<feature type="transmembrane region" description="Helical" evidence="1">
    <location>
        <begin position="157"/>
        <end position="179"/>
    </location>
</feature>
<dbReference type="OrthoDB" id="2756618at2759"/>